<reference evidence="2" key="1">
    <citation type="submission" date="2021-10" db="EMBL/GenBank/DDBJ databases">
        <authorList>
            <person name="Piombo E."/>
        </authorList>
    </citation>
    <scope>NUCLEOTIDE SEQUENCE</scope>
</reference>
<proteinExistence type="predicted"/>
<keyword evidence="3" id="KW-1185">Reference proteome</keyword>
<organism evidence="2 3">
    <name type="scientific">Clonostachys solani</name>
    <dbReference type="NCBI Taxonomy" id="160281"/>
    <lineage>
        <taxon>Eukaryota</taxon>
        <taxon>Fungi</taxon>
        <taxon>Dikarya</taxon>
        <taxon>Ascomycota</taxon>
        <taxon>Pezizomycotina</taxon>
        <taxon>Sordariomycetes</taxon>
        <taxon>Hypocreomycetidae</taxon>
        <taxon>Hypocreales</taxon>
        <taxon>Bionectriaceae</taxon>
        <taxon>Clonostachys</taxon>
    </lineage>
</organism>
<protein>
    <submittedName>
        <fullName evidence="2">Uncharacterized protein</fullName>
    </submittedName>
</protein>
<feature type="transmembrane region" description="Helical" evidence="1">
    <location>
        <begin position="18"/>
        <end position="38"/>
    </location>
</feature>
<dbReference type="OrthoDB" id="10528010at2759"/>
<keyword evidence="1" id="KW-0472">Membrane</keyword>
<keyword evidence="1" id="KW-1133">Transmembrane helix</keyword>
<gene>
    <name evidence="2" type="ORF">CSOL1703_00004877</name>
</gene>
<accession>A0A9N9ZD11</accession>
<evidence type="ECO:0000313" key="2">
    <source>
        <dbReference type="EMBL" id="CAH0053009.1"/>
    </source>
</evidence>
<name>A0A9N9ZD11_9HYPO</name>
<feature type="transmembrane region" description="Helical" evidence="1">
    <location>
        <begin position="50"/>
        <end position="71"/>
    </location>
</feature>
<dbReference type="AlphaFoldDB" id="A0A9N9ZD11"/>
<evidence type="ECO:0000256" key="1">
    <source>
        <dbReference type="SAM" id="Phobius"/>
    </source>
</evidence>
<dbReference type="EMBL" id="CABFOC020000045">
    <property type="protein sequence ID" value="CAH0053009.1"/>
    <property type="molecule type" value="Genomic_DNA"/>
</dbReference>
<sequence length="147" mass="15694">MDSFISEFGDILQNFADLLTHELCHLGLLPLALSLGHFSRSHLLEKRRGIVVVNVHAVAVLVAPGIGIIHLDVIRAVLHQAIVDGDAIHGAPRTVISLDHCQDLLGAEPAGAESLVLSDEAHTQEAVPFVPADVRAILAQLGLDPNY</sequence>
<dbReference type="Proteomes" id="UP000775872">
    <property type="component" value="Unassembled WGS sequence"/>
</dbReference>
<keyword evidence="1" id="KW-0812">Transmembrane</keyword>
<evidence type="ECO:0000313" key="3">
    <source>
        <dbReference type="Proteomes" id="UP000775872"/>
    </source>
</evidence>
<comment type="caution">
    <text evidence="2">The sequence shown here is derived from an EMBL/GenBank/DDBJ whole genome shotgun (WGS) entry which is preliminary data.</text>
</comment>